<evidence type="ECO:0000256" key="7">
    <source>
        <dbReference type="SAM" id="Phobius"/>
    </source>
</evidence>
<dbReference type="EMBL" id="QRQK01000006">
    <property type="protein sequence ID" value="RHM99322.1"/>
    <property type="molecule type" value="Genomic_DNA"/>
</dbReference>
<sequence length="364" mass="42515">MNIEKNSIESKALNFMRFPLASLIVLLHTGITCGPENFTYYLANYINTPIVQLAVPTFFFISGYLFFIGKNVFNFNTYTNKLKKKVATLIIPYIIWNLIAIVFIYFYQYIKKESIEPWSLTEIFWAHGEGIQTTSILNYKYPVIISPAAGVLWFMRDLIIMMICSIIIYPIIKHLKWWIFPILLLINFLKLGIPIPGFSLTAITFFYSGAFFSINNINIFIWLKKRPKIWLFSWPILAIIQQTLKLYAIEEVSQKLSIFVFISGVAFVFILSYILINNRNKIVDKLISLGETSFFIYAFGNTLILWILNKEIGYFLDTIPYIGHFLCYEFLFIAKIIECIFIFYIMKKYTPNLLNILIGGRIKN</sequence>
<reference evidence="9 10" key="1">
    <citation type="submission" date="2018-08" db="EMBL/GenBank/DDBJ databases">
        <title>A genome reference for cultivated species of the human gut microbiota.</title>
        <authorList>
            <person name="Zou Y."/>
            <person name="Xue W."/>
            <person name="Luo G."/>
        </authorList>
    </citation>
    <scope>NUCLEOTIDE SEQUENCE [LARGE SCALE GENOMIC DNA]</scope>
    <source>
        <strain evidence="9 10">AF31-28B-AC</strain>
    </source>
</reference>
<proteinExistence type="inferred from homology"/>
<dbReference type="PANTHER" id="PTHR40074">
    <property type="entry name" value="O-ACETYLTRANSFERASE WECH"/>
    <property type="match status" value="1"/>
</dbReference>
<dbReference type="InterPro" id="IPR002656">
    <property type="entry name" value="Acyl_transf_3_dom"/>
</dbReference>
<dbReference type="GO" id="GO:0005886">
    <property type="term" value="C:plasma membrane"/>
    <property type="evidence" value="ECO:0007669"/>
    <property type="project" value="UniProtKB-SubCell"/>
</dbReference>
<feature type="transmembrane region" description="Helical" evidence="7">
    <location>
        <begin position="89"/>
        <end position="110"/>
    </location>
</feature>
<feature type="transmembrane region" description="Helical" evidence="7">
    <location>
        <begin position="255"/>
        <end position="276"/>
    </location>
</feature>
<gene>
    <name evidence="9" type="ORF">DWZ34_04145</name>
</gene>
<evidence type="ECO:0000256" key="2">
    <source>
        <dbReference type="ARBA" id="ARBA00007400"/>
    </source>
</evidence>
<keyword evidence="3" id="KW-1003">Cell membrane</keyword>
<dbReference type="GO" id="GO:0016413">
    <property type="term" value="F:O-acetyltransferase activity"/>
    <property type="evidence" value="ECO:0007669"/>
    <property type="project" value="TreeGrafter"/>
</dbReference>
<feature type="transmembrane region" description="Helical" evidence="7">
    <location>
        <begin position="151"/>
        <end position="171"/>
    </location>
</feature>
<evidence type="ECO:0000256" key="5">
    <source>
        <dbReference type="ARBA" id="ARBA00022989"/>
    </source>
</evidence>
<dbReference type="PANTHER" id="PTHR40074:SF2">
    <property type="entry name" value="O-ACETYLTRANSFERASE WECH"/>
    <property type="match status" value="1"/>
</dbReference>
<keyword evidence="6 7" id="KW-0472">Membrane</keyword>
<keyword evidence="9" id="KW-0808">Transferase</keyword>
<feature type="transmembrane region" description="Helical" evidence="7">
    <location>
        <begin position="178"/>
        <end position="198"/>
    </location>
</feature>
<feature type="transmembrane region" description="Helical" evidence="7">
    <location>
        <begin position="230"/>
        <end position="249"/>
    </location>
</feature>
<dbReference type="GO" id="GO:0009246">
    <property type="term" value="P:enterobacterial common antigen biosynthetic process"/>
    <property type="evidence" value="ECO:0007669"/>
    <property type="project" value="TreeGrafter"/>
</dbReference>
<feature type="transmembrane region" description="Helical" evidence="7">
    <location>
        <begin position="50"/>
        <end position="68"/>
    </location>
</feature>
<dbReference type="Proteomes" id="UP000285109">
    <property type="component" value="Unassembled WGS sequence"/>
</dbReference>
<evidence type="ECO:0000259" key="8">
    <source>
        <dbReference type="Pfam" id="PF01757"/>
    </source>
</evidence>
<dbReference type="RefSeq" id="WP_118493868.1">
    <property type="nucleotide sequence ID" value="NZ_CAUGGG010000006.1"/>
</dbReference>
<comment type="subcellular location">
    <subcellularLocation>
        <location evidence="1">Cell membrane</location>
        <topology evidence="1">Multi-pass membrane protein</topology>
    </subcellularLocation>
</comment>
<evidence type="ECO:0000313" key="10">
    <source>
        <dbReference type="Proteomes" id="UP000285109"/>
    </source>
</evidence>
<comment type="similarity">
    <text evidence="2">Belongs to the acyltransferase 3 family.</text>
</comment>
<organism evidence="9 10">
    <name type="scientific">Phocaeicola plebeius</name>
    <dbReference type="NCBI Taxonomy" id="310297"/>
    <lineage>
        <taxon>Bacteria</taxon>
        <taxon>Pseudomonadati</taxon>
        <taxon>Bacteroidota</taxon>
        <taxon>Bacteroidia</taxon>
        <taxon>Bacteroidales</taxon>
        <taxon>Bacteroidaceae</taxon>
        <taxon>Phocaeicola</taxon>
    </lineage>
</organism>
<comment type="caution">
    <text evidence="9">The sequence shown here is derived from an EMBL/GenBank/DDBJ whole genome shotgun (WGS) entry which is preliminary data.</text>
</comment>
<evidence type="ECO:0000256" key="4">
    <source>
        <dbReference type="ARBA" id="ARBA00022692"/>
    </source>
</evidence>
<evidence type="ECO:0000256" key="6">
    <source>
        <dbReference type="ARBA" id="ARBA00023136"/>
    </source>
</evidence>
<evidence type="ECO:0000313" key="9">
    <source>
        <dbReference type="EMBL" id="RHM99322.1"/>
    </source>
</evidence>
<protein>
    <submittedName>
        <fullName evidence="9">Acyltransferase</fullName>
    </submittedName>
</protein>
<feature type="transmembrane region" description="Helical" evidence="7">
    <location>
        <begin position="12"/>
        <end position="30"/>
    </location>
</feature>
<dbReference type="Pfam" id="PF01757">
    <property type="entry name" value="Acyl_transf_3"/>
    <property type="match status" value="1"/>
</dbReference>
<feature type="domain" description="Acyltransferase 3" evidence="8">
    <location>
        <begin position="12"/>
        <end position="328"/>
    </location>
</feature>
<keyword evidence="9" id="KW-0012">Acyltransferase</keyword>
<name>A0A415TD67_9BACT</name>
<feature type="transmembrane region" description="Helical" evidence="7">
    <location>
        <begin position="288"/>
        <end position="309"/>
    </location>
</feature>
<feature type="transmembrane region" description="Helical" evidence="7">
    <location>
        <begin position="204"/>
        <end position="223"/>
    </location>
</feature>
<accession>A0A415TD67</accession>
<dbReference type="AlphaFoldDB" id="A0A415TD67"/>
<keyword evidence="5 7" id="KW-1133">Transmembrane helix</keyword>
<keyword evidence="4 7" id="KW-0812">Transmembrane</keyword>
<evidence type="ECO:0000256" key="3">
    <source>
        <dbReference type="ARBA" id="ARBA00022475"/>
    </source>
</evidence>
<evidence type="ECO:0000256" key="1">
    <source>
        <dbReference type="ARBA" id="ARBA00004651"/>
    </source>
</evidence>
<feature type="transmembrane region" description="Helical" evidence="7">
    <location>
        <begin position="321"/>
        <end position="345"/>
    </location>
</feature>